<gene>
    <name evidence="2" type="ORF">B1C78_08290</name>
</gene>
<evidence type="ECO:0000313" key="2">
    <source>
        <dbReference type="EMBL" id="OOG24810.1"/>
    </source>
</evidence>
<dbReference type="STRING" id="108003.B1C78_08290"/>
<keyword evidence="3" id="KW-1185">Reference proteome</keyword>
<evidence type="ECO:0000313" key="3">
    <source>
        <dbReference type="Proteomes" id="UP000189462"/>
    </source>
</evidence>
<dbReference type="InterPro" id="IPR010985">
    <property type="entry name" value="Ribbon_hlx_hlx"/>
</dbReference>
<proteinExistence type="predicted"/>
<protein>
    <submittedName>
        <fullName evidence="2">Plasmid stabilization protein</fullName>
    </submittedName>
</protein>
<reference evidence="2 3" key="1">
    <citation type="submission" date="2017-02" db="EMBL/GenBank/DDBJ databases">
        <title>Genomic diversity within the haloalkaliphilic genus Thioalkalivibrio.</title>
        <authorList>
            <person name="Ahn A.-C."/>
            <person name="Meier-Kolthoff J."/>
            <person name="Overmars L."/>
            <person name="Richter M."/>
            <person name="Woyke T."/>
            <person name="Sorokin D.Y."/>
            <person name="Muyzer G."/>
        </authorList>
    </citation>
    <scope>NUCLEOTIDE SEQUENCE [LARGE SCALE GENOMIC DNA]</scope>
    <source>
        <strain evidence="2 3">ALJD</strain>
    </source>
</reference>
<dbReference type="Gene3D" id="1.10.1220.10">
    <property type="entry name" value="Met repressor-like"/>
    <property type="match status" value="1"/>
</dbReference>
<dbReference type="GO" id="GO:0006355">
    <property type="term" value="P:regulation of DNA-templated transcription"/>
    <property type="evidence" value="ECO:0007669"/>
    <property type="project" value="InterPro"/>
</dbReference>
<feature type="domain" description="Antitoxin FitA-like ribbon-helix-helix" evidence="1">
    <location>
        <begin position="2"/>
        <end position="40"/>
    </location>
</feature>
<dbReference type="Pfam" id="PF22513">
    <property type="entry name" value="FitA-like_RHH"/>
    <property type="match status" value="1"/>
</dbReference>
<evidence type="ECO:0000259" key="1">
    <source>
        <dbReference type="Pfam" id="PF22513"/>
    </source>
</evidence>
<dbReference type="InterPro" id="IPR053853">
    <property type="entry name" value="FitA-like_RHH"/>
</dbReference>
<accession>A0A1V3NID1</accession>
<dbReference type="EMBL" id="MVBK01000044">
    <property type="protein sequence ID" value="OOG24810.1"/>
    <property type="molecule type" value="Genomic_DNA"/>
</dbReference>
<dbReference type="RefSeq" id="WP_077278679.1">
    <property type="nucleotide sequence ID" value="NZ_MVBK01000044.1"/>
</dbReference>
<dbReference type="InterPro" id="IPR013321">
    <property type="entry name" value="Arc_rbn_hlx_hlx"/>
</dbReference>
<dbReference type="Proteomes" id="UP000189462">
    <property type="component" value="Unassembled WGS sequence"/>
</dbReference>
<dbReference type="OrthoDB" id="2389872at2"/>
<dbReference type="SUPFAM" id="SSF47598">
    <property type="entry name" value="Ribbon-helix-helix"/>
    <property type="match status" value="1"/>
</dbReference>
<organism evidence="2 3">
    <name type="scientific">Thioalkalivibrio denitrificans</name>
    <dbReference type="NCBI Taxonomy" id="108003"/>
    <lineage>
        <taxon>Bacteria</taxon>
        <taxon>Pseudomonadati</taxon>
        <taxon>Pseudomonadota</taxon>
        <taxon>Gammaproteobacteria</taxon>
        <taxon>Chromatiales</taxon>
        <taxon>Ectothiorhodospiraceae</taxon>
        <taxon>Thioalkalivibrio</taxon>
    </lineage>
</organism>
<name>A0A1V3NID1_9GAMM</name>
<comment type="caution">
    <text evidence="2">The sequence shown here is derived from an EMBL/GenBank/DDBJ whole genome shotgun (WGS) entry which is preliminary data.</text>
</comment>
<sequence>MASITIRNLDEQLKARLRIRAARHHRSMEDEVRELLRAALAEDTPSSGDLVERIRSRFAEFGDVALDIPRREPMREPPFPGG</sequence>
<dbReference type="AlphaFoldDB" id="A0A1V3NID1"/>